<accession>A0A367XKQ1</accession>
<dbReference type="Pfam" id="PF02770">
    <property type="entry name" value="Acyl-CoA_dh_M"/>
    <property type="match status" value="1"/>
</dbReference>
<evidence type="ECO:0000256" key="1">
    <source>
        <dbReference type="ARBA" id="ARBA00001974"/>
    </source>
</evidence>
<keyword evidence="4 12" id="KW-0274">FAD</keyword>
<reference evidence="16 17" key="1">
    <citation type="submission" date="2014-07" db="EMBL/GenBank/DDBJ databases">
        <title>Draft genome sequence of Thalassospira profundimaris S25-3-2.</title>
        <authorList>
            <person name="Lai Q."/>
            <person name="Shao Z."/>
        </authorList>
    </citation>
    <scope>NUCLEOTIDE SEQUENCE [LARGE SCALE GENOMIC DNA]</scope>
    <source>
        <strain evidence="16 17">S25-3-2</strain>
    </source>
</reference>
<dbReference type="Pfam" id="PF02771">
    <property type="entry name" value="Acyl-CoA_dh_N"/>
    <property type="match status" value="1"/>
</dbReference>
<evidence type="ECO:0000256" key="4">
    <source>
        <dbReference type="ARBA" id="ARBA00022827"/>
    </source>
</evidence>
<feature type="domain" description="Acyl-CoA dehydrogenase/oxidase N-terminal" evidence="15">
    <location>
        <begin position="5"/>
        <end position="116"/>
    </location>
</feature>
<evidence type="ECO:0000259" key="15">
    <source>
        <dbReference type="Pfam" id="PF02771"/>
    </source>
</evidence>
<dbReference type="EC" id="3.13.1.4" evidence="8"/>
<comment type="similarity">
    <text evidence="2 12">Belongs to the acyl-CoA dehydrogenase family.</text>
</comment>
<dbReference type="Proteomes" id="UP000252517">
    <property type="component" value="Unassembled WGS sequence"/>
</dbReference>
<dbReference type="PANTHER" id="PTHR43884">
    <property type="entry name" value="ACYL-COA DEHYDROGENASE"/>
    <property type="match status" value="1"/>
</dbReference>
<keyword evidence="3 12" id="KW-0285">Flavoprotein</keyword>
<evidence type="ECO:0000256" key="12">
    <source>
        <dbReference type="RuleBase" id="RU362125"/>
    </source>
</evidence>
<organism evidence="16 17">
    <name type="scientific">Thalassospira profundimaris</name>
    <dbReference type="NCBI Taxonomy" id="502049"/>
    <lineage>
        <taxon>Bacteria</taxon>
        <taxon>Pseudomonadati</taxon>
        <taxon>Pseudomonadota</taxon>
        <taxon>Alphaproteobacteria</taxon>
        <taxon>Rhodospirillales</taxon>
        <taxon>Thalassospiraceae</taxon>
        <taxon>Thalassospira</taxon>
    </lineage>
</organism>
<evidence type="ECO:0000256" key="6">
    <source>
        <dbReference type="ARBA" id="ARBA00052938"/>
    </source>
</evidence>
<keyword evidence="5 12" id="KW-0560">Oxidoreductase</keyword>
<gene>
    <name evidence="16" type="ORF">TH25_02700</name>
</gene>
<dbReference type="PIRSF" id="PIRSF016578">
    <property type="entry name" value="HsaA"/>
    <property type="match status" value="1"/>
</dbReference>
<dbReference type="Pfam" id="PF00441">
    <property type="entry name" value="Acyl-CoA_dh_1"/>
    <property type="match status" value="1"/>
</dbReference>
<protein>
    <recommendedName>
        <fullName evidence="10">3-sulfinopropanoyl-CoA desulfinase</fullName>
        <ecNumber evidence="7">1.3.8.11</ecNumber>
        <ecNumber evidence="8">3.13.1.4</ecNumber>
    </recommendedName>
    <alternativeName>
        <fullName evidence="11">3-sulfinopropionyl coenzyme A desulfinase</fullName>
    </alternativeName>
    <alternativeName>
        <fullName evidence="9">Cyclohexane-1-carbonyl-CoA dehydrogenase</fullName>
    </alternativeName>
</protein>
<evidence type="ECO:0000259" key="14">
    <source>
        <dbReference type="Pfam" id="PF02770"/>
    </source>
</evidence>
<dbReference type="PROSITE" id="PS00072">
    <property type="entry name" value="ACYL_COA_DH_1"/>
    <property type="match status" value="1"/>
</dbReference>
<dbReference type="FunFam" id="1.10.540.10:FF:000002">
    <property type="entry name" value="Acyl-CoA dehydrogenase FadE19"/>
    <property type="match status" value="1"/>
</dbReference>
<evidence type="ECO:0000259" key="13">
    <source>
        <dbReference type="Pfam" id="PF00441"/>
    </source>
</evidence>
<dbReference type="Gene3D" id="1.10.540.10">
    <property type="entry name" value="Acyl-CoA dehydrogenase/oxidase, N-terminal domain"/>
    <property type="match status" value="1"/>
</dbReference>
<evidence type="ECO:0000313" key="16">
    <source>
        <dbReference type="EMBL" id="RCK54233.1"/>
    </source>
</evidence>
<evidence type="ECO:0000256" key="3">
    <source>
        <dbReference type="ARBA" id="ARBA00022630"/>
    </source>
</evidence>
<dbReference type="GO" id="GO:0050660">
    <property type="term" value="F:flavin adenine dinucleotide binding"/>
    <property type="evidence" value="ECO:0007669"/>
    <property type="project" value="InterPro"/>
</dbReference>
<dbReference type="InterPro" id="IPR046373">
    <property type="entry name" value="Acyl-CoA_Oxase/DH_mid-dom_sf"/>
</dbReference>
<dbReference type="CDD" id="cd01158">
    <property type="entry name" value="SCAD_SBCAD"/>
    <property type="match status" value="1"/>
</dbReference>
<evidence type="ECO:0000256" key="7">
    <source>
        <dbReference type="ARBA" id="ARBA00066361"/>
    </source>
</evidence>
<dbReference type="SUPFAM" id="SSF47203">
    <property type="entry name" value="Acyl-CoA dehydrogenase C-terminal domain-like"/>
    <property type="match status" value="1"/>
</dbReference>
<evidence type="ECO:0000256" key="5">
    <source>
        <dbReference type="ARBA" id="ARBA00023002"/>
    </source>
</evidence>
<dbReference type="RefSeq" id="WP_114086822.1">
    <property type="nucleotide sequence ID" value="NZ_JPWH01000001.1"/>
</dbReference>
<dbReference type="SUPFAM" id="SSF56645">
    <property type="entry name" value="Acyl-CoA dehydrogenase NM domain-like"/>
    <property type="match status" value="1"/>
</dbReference>
<dbReference type="PANTHER" id="PTHR43884:SF12">
    <property type="entry name" value="ISOVALERYL-COA DEHYDROGENASE, MITOCHONDRIAL-RELATED"/>
    <property type="match status" value="1"/>
</dbReference>
<dbReference type="FunFam" id="2.40.110.10:FF:000009">
    <property type="entry name" value="Acyl-CoA dehydrogenase"/>
    <property type="match status" value="1"/>
</dbReference>
<dbReference type="InterPro" id="IPR009100">
    <property type="entry name" value="AcylCoA_DH/oxidase_NM_dom_sf"/>
</dbReference>
<proteinExistence type="inferred from homology"/>
<evidence type="ECO:0000256" key="10">
    <source>
        <dbReference type="ARBA" id="ARBA00068311"/>
    </source>
</evidence>
<dbReference type="InterPro" id="IPR013786">
    <property type="entry name" value="AcylCoA_DH/ox_N"/>
</dbReference>
<evidence type="ECO:0000256" key="9">
    <source>
        <dbReference type="ARBA" id="ARBA00067292"/>
    </source>
</evidence>
<feature type="domain" description="Acyl-CoA dehydrogenase/oxidase C-terminal" evidence="13">
    <location>
        <begin position="227"/>
        <end position="375"/>
    </location>
</feature>
<dbReference type="AlphaFoldDB" id="A0A367XKQ1"/>
<dbReference type="InterPro" id="IPR006091">
    <property type="entry name" value="Acyl-CoA_Oxase/DH_mid-dom"/>
</dbReference>
<dbReference type="InterPro" id="IPR037069">
    <property type="entry name" value="AcylCoA_DH/ox_N_sf"/>
</dbReference>
<sequence>MRLEEYQVMVRDTAREFAENELKPHAAKWDIHHTFPAEAIAGLGELGFMGMLVPESYGGAGMDHVAYALALEEIAAGDGATSTIMSVHNSVGCMPILKFGTEAQKQEFLVPMAQGEKIGVFCLTEPQAGSDASAIRTRAVRDGSDWVLNGAKQFITSGREGDVAIVFAVTDPAAGKRGISAFIVPTDTPGYVVSRTEDKLGQNASDTCQITFVDCRVPAENMLGAEGQGYKIALANLEGGRIGIAAQSVGMARAAFDAARDYANERETFGKKIIDHQAVAFRLADMATKIDAARLLVHRAAALRDDGKPCLTEACMAKLFASEMAEEVCSRAIQIHGGYGYLKDFPVERIYRDVRVCQIYEGTSDIQRMVIARALAD</sequence>
<dbReference type="EMBL" id="JPWH01000001">
    <property type="protein sequence ID" value="RCK54233.1"/>
    <property type="molecule type" value="Genomic_DNA"/>
</dbReference>
<dbReference type="InterPro" id="IPR006089">
    <property type="entry name" value="Acyl-CoA_DH_CS"/>
</dbReference>
<evidence type="ECO:0000256" key="11">
    <source>
        <dbReference type="ARBA" id="ARBA00075603"/>
    </source>
</evidence>
<evidence type="ECO:0000256" key="8">
    <source>
        <dbReference type="ARBA" id="ARBA00066461"/>
    </source>
</evidence>
<comment type="catalytic activity">
    <reaction evidence="6">
        <text>3-sulfinopropanoyl-CoA + H2O = propanoyl-CoA + sulfite + H(+)</text>
        <dbReference type="Rhea" id="RHEA:41624"/>
        <dbReference type="ChEBI" id="CHEBI:15377"/>
        <dbReference type="ChEBI" id="CHEBI:15378"/>
        <dbReference type="ChEBI" id="CHEBI:17359"/>
        <dbReference type="ChEBI" id="CHEBI:57392"/>
        <dbReference type="ChEBI" id="CHEBI:78349"/>
        <dbReference type="EC" id="3.13.1.4"/>
    </reaction>
    <physiologicalReaction direction="left-to-right" evidence="6">
        <dbReference type="Rhea" id="RHEA:41625"/>
    </physiologicalReaction>
</comment>
<dbReference type="InterPro" id="IPR036250">
    <property type="entry name" value="AcylCo_DH-like_C"/>
</dbReference>
<dbReference type="STRING" id="502049.TH15_02980"/>
<dbReference type="Gene3D" id="1.20.140.10">
    <property type="entry name" value="Butyryl-CoA Dehydrogenase, subunit A, domain 3"/>
    <property type="match status" value="1"/>
</dbReference>
<dbReference type="OrthoDB" id="5510711at2"/>
<dbReference type="Gene3D" id="2.40.110.10">
    <property type="entry name" value="Butyryl-CoA Dehydrogenase, subunit A, domain 2"/>
    <property type="match status" value="1"/>
</dbReference>
<dbReference type="PROSITE" id="PS00073">
    <property type="entry name" value="ACYL_COA_DH_2"/>
    <property type="match status" value="1"/>
</dbReference>
<dbReference type="GO" id="GO:0003995">
    <property type="term" value="F:acyl-CoA dehydrogenase activity"/>
    <property type="evidence" value="ECO:0007669"/>
    <property type="project" value="InterPro"/>
</dbReference>
<dbReference type="FunFam" id="1.20.140.10:FF:000004">
    <property type="entry name" value="Acyl-CoA dehydrogenase FadE25"/>
    <property type="match status" value="1"/>
</dbReference>
<name>A0A367XKQ1_9PROT</name>
<evidence type="ECO:0000256" key="2">
    <source>
        <dbReference type="ARBA" id="ARBA00009347"/>
    </source>
</evidence>
<dbReference type="InterPro" id="IPR009075">
    <property type="entry name" value="AcylCo_DH/oxidase_C"/>
</dbReference>
<evidence type="ECO:0000313" key="17">
    <source>
        <dbReference type="Proteomes" id="UP000252517"/>
    </source>
</evidence>
<comment type="cofactor">
    <cofactor evidence="1 12">
        <name>FAD</name>
        <dbReference type="ChEBI" id="CHEBI:57692"/>
    </cofactor>
</comment>
<feature type="domain" description="Acyl-CoA oxidase/dehydrogenase middle" evidence="14">
    <location>
        <begin position="121"/>
        <end position="215"/>
    </location>
</feature>
<comment type="caution">
    <text evidence="16">The sequence shown here is derived from an EMBL/GenBank/DDBJ whole genome shotgun (WGS) entry which is preliminary data.</text>
</comment>
<dbReference type="EC" id="1.3.8.11" evidence="7"/>